<dbReference type="AlphaFoldDB" id="A0A139LQ12"/>
<dbReference type="EMBL" id="LTDF01000056">
    <property type="protein sequence ID" value="KXT53496.1"/>
    <property type="molecule type" value="Genomic_DNA"/>
</dbReference>
<reference evidence="1 2" key="1">
    <citation type="submission" date="2016-02" db="EMBL/GenBank/DDBJ databases">
        <authorList>
            <person name="Wen L."/>
            <person name="He K."/>
            <person name="Yang H."/>
        </authorList>
    </citation>
    <scope>NUCLEOTIDE SEQUENCE [LARGE SCALE GENOMIC DNA]</scope>
    <source>
        <strain evidence="1 2">KLE1704</strain>
    </source>
</reference>
<proteinExistence type="predicted"/>
<sequence length="77" mass="9094">MTTGERKQLLFQRLMAVNDERLLEDIEALLNNRCPDDVLYFSSELRDKIDNALEQMQCKEVVSTEEMENRLSRWSGK</sequence>
<evidence type="ECO:0000313" key="1">
    <source>
        <dbReference type="EMBL" id="KXT53496.1"/>
    </source>
</evidence>
<dbReference type="RefSeq" id="WP_022209162.1">
    <property type="nucleotide sequence ID" value="NZ_KQ968687.1"/>
</dbReference>
<dbReference type="Proteomes" id="UP000070319">
    <property type="component" value="Unassembled WGS sequence"/>
</dbReference>
<organism evidence="1">
    <name type="scientific">Bacteroides intestinalis</name>
    <dbReference type="NCBI Taxonomy" id="329854"/>
    <lineage>
        <taxon>Bacteria</taxon>
        <taxon>Pseudomonadati</taxon>
        <taxon>Bacteroidota</taxon>
        <taxon>Bacteroidia</taxon>
        <taxon>Bacteroidales</taxon>
        <taxon>Bacteroidaceae</taxon>
        <taxon>Bacteroides</taxon>
    </lineage>
</organism>
<name>A0A139LQ12_9BACE</name>
<accession>A0A139LQ12</accession>
<dbReference type="PATRIC" id="fig|329854.7.peg.1380"/>
<comment type="caution">
    <text evidence="1">The sequence shown here is derived from an EMBL/GenBank/DDBJ whole genome shotgun (WGS) entry which is preliminary data.</text>
</comment>
<gene>
    <name evidence="1" type="ORF">HMPREF2531_01358</name>
</gene>
<protein>
    <submittedName>
        <fullName evidence="1">Uncharacterized protein</fullName>
    </submittedName>
</protein>
<evidence type="ECO:0000313" key="2">
    <source>
        <dbReference type="Proteomes" id="UP000070319"/>
    </source>
</evidence>